<gene>
    <name evidence="5" type="ORF">QQX02_07315</name>
</gene>
<keyword evidence="3" id="KW-0732">Signal</keyword>
<dbReference type="PANTHER" id="PTHR46652">
    <property type="entry name" value="LEUCINE-RICH REPEAT AND IQ DOMAIN-CONTAINING PROTEIN 1-RELATED"/>
    <property type="match status" value="1"/>
</dbReference>
<feature type="domain" description="Excalibur calcium-binding" evidence="4">
    <location>
        <begin position="779"/>
        <end position="838"/>
    </location>
</feature>
<dbReference type="Gene3D" id="3.80.10.10">
    <property type="entry name" value="Ribonuclease Inhibitor"/>
    <property type="match status" value="1"/>
</dbReference>
<dbReference type="Proteomes" id="UP001172708">
    <property type="component" value="Unassembled WGS sequence"/>
</dbReference>
<evidence type="ECO:0000313" key="5">
    <source>
        <dbReference type="EMBL" id="MDN4480726.1"/>
    </source>
</evidence>
<keyword evidence="2" id="KW-0677">Repeat</keyword>
<dbReference type="RefSeq" id="WP_301142183.1">
    <property type="nucleotide sequence ID" value="NZ_JAUHQA010000001.1"/>
</dbReference>
<dbReference type="Pfam" id="PF05901">
    <property type="entry name" value="Excalibur"/>
    <property type="match status" value="1"/>
</dbReference>
<evidence type="ECO:0000313" key="6">
    <source>
        <dbReference type="Proteomes" id="UP001172708"/>
    </source>
</evidence>
<organism evidence="5 6">
    <name type="scientific">Demequina muriae</name>
    <dbReference type="NCBI Taxonomy" id="3051664"/>
    <lineage>
        <taxon>Bacteria</taxon>
        <taxon>Bacillati</taxon>
        <taxon>Actinomycetota</taxon>
        <taxon>Actinomycetes</taxon>
        <taxon>Micrococcales</taxon>
        <taxon>Demequinaceae</taxon>
        <taxon>Demequina</taxon>
    </lineage>
</organism>
<reference evidence="5" key="1">
    <citation type="submission" date="2023-06" db="EMBL/GenBank/DDBJ databases">
        <title>Egi l300058.</title>
        <authorList>
            <person name="Gao L."/>
            <person name="Fang B.-Z."/>
            <person name="Li W.-J."/>
        </authorList>
    </citation>
    <scope>NUCLEOTIDE SEQUENCE</scope>
    <source>
        <strain evidence="5">EGI L300058</strain>
    </source>
</reference>
<keyword evidence="1" id="KW-0433">Leucine-rich repeat</keyword>
<feature type="chain" id="PRO_5046037809" evidence="3">
    <location>
        <begin position="31"/>
        <end position="839"/>
    </location>
</feature>
<protein>
    <submittedName>
        <fullName evidence="5">Excalibur calcium-binding domain-containing protein</fullName>
    </submittedName>
</protein>
<evidence type="ECO:0000256" key="1">
    <source>
        <dbReference type="ARBA" id="ARBA00022614"/>
    </source>
</evidence>
<dbReference type="InterPro" id="IPR050836">
    <property type="entry name" value="SDS22/Internalin_LRR"/>
</dbReference>
<sequence length="839" mass="86738">MVLSSVFYRGAAITAIAVVALTLEPARAGAADAVDIPDPALASCIRDALELPADASLTSTELAALEALECDGSVSTLEGLQHANHLLALHIEPASQITDIAPLAALPQLEYLSLPGLGATDISAVASLSTLVWLDLYAGALTTLPSFAALPDLAVLDIGATDVEDLSPLADAHALEALYADETLVEDVSPLAQLASLTVVDLAYAWVEDLSPLAGHPSLAFLDVDGNAVRNASALGAMPALEEFSARDQFIDGAPVTRCVPFTPAQIVGPAGSVLSATASNAYRFGPQTMFLPYGQSVLRFDDGDAFSGQIDHVASSGPTACAWPASLSATVTVSGTSKVGQTLTASLTTANAPAGLTPSFTWEDAGTGQYLGWGTTYTPGVTHMGLRPRAVATIWLPGMVEKEIRGSASAAVLGALPASPTITFTNPAVVGTTPHVTVTGLSSVDTQPSFKTVWKIDGTTVATTDWDRTTTYQLPASARGKTLSVSVSVRAAGYETRTYTGPSTTVLGSLGTVRTTSDFTGTFAAGSTVSIKAPTYGVTPSASTYQWRRDGKAITGATGSSYRLTTADAGHKISVAITAKRSGYLSSTWVSHSRTAAKVFTTAPAPKVTGSPTVGSTLTASAGTWSPTPGSVTYRWYRDGTSISGATSRSYKATTADIGHKITVKATATRTGYSAMSKTSASVTVWRRLVAPTPTITGTAKAGSTLTVKRGTWGPGTVTTKVQWYVNGKAVSGSTASTYKVRPADAYKSITVKVVGTKSGYTSATRTSAVKKSVGIDYASCTDMRKHYPHGVAKSSSVRDMIGTRVGGPITTSTFVSASLYALNDESDRDKDGWACEP</sequence>
<proteinExistence type="predicted"/>
<dbReference type="EMBL" id="JAUHQA010000001">
    <property type="protein sequence ID" value="MDN4480726.1"/>
    <property type="molecule type" value="Genomic_DNA"/>
</dbReference>
<dbReference type="SUPFAM" id="SSF52058">
    <property type="entry name" value="L domain-like"/>
    <property type="match status" value="1"/>
</dbReference>
<accession>A0ABT8GHI3</accession>
<evidence type="ECO:0000256" key="2">
    <source>
        <dbReference type="ARBA" id="ARBA00022737"/>
    </source>
</evidence>
<dbReference type="Gene3D" id="2.60.40.2700">
    <property type="match status" value="4"/>
</dbReference>
<name>A0ABT8GHI3_9MICO</name>
<evidence type="ECO:0000259" key="4">
    <source>
        <dbReference type="Pfam" id="PF05901"/>
    </source>
</evidence>
<dbReference type="InterPro" id="IPR032675">
    <property type="entry name" value="LRR_dom_sf"/>
</dbReference>
<dbReference type="InterPro" id="IPR008613">
    <property type="entry name" value="Excalibur_Ca-bd_domain"/>
</dbReference>
<keyword evidence="6" id="KW-1185">Reference proteome</keyword>
<dbReference type="PANTHER" id="PTHR46652:SF3">
    <property type="entry name" value="LEUCINE-RICH REPEAT-CONTAINING PROTEIN 9"/>
    <property type="match status" value="1"/>
</dbReference>
<evidence type="ECO:0000256" key="3">
    <source>
        <dbReference type="SAM" id="SignalP"/>
    </source>
</evidence>
<feature type="signal peptide" evidence="3">
    <location>
        <begin position="1"/>
        <end position="30"/>
    </location>
</feature>
<comment type="caution">
    <text evidence="5">The sequence shown here is derived from an EMBL/GenBank/DDBJ whole genome shotgun (WGS) entry which is preliminary data.</text>
</comment>